<dbReference type="AlphaFoldDB" id="A0A4Y9YXV3"/>
<dbReference type="SUPFAM" id="SSF50129">
    <property type="entry name" value="GroES-like"/>
    <property type="match status" value="1"/>
</dbReference>
<dbReference type="InterPro" id="IPR013154">
    <property type="entry name" value="ADH-like_N"/>
</dbReference>
<dbReference type="EMBL" id="SEOQ01000246">
    <property type="protein sequence ID" value="TFY66453.1"/>
    <property type="molecule type" value="Genomic_DNA"/>
</dbReference>
<dbReference type="CDD" id="cd08249">
    <property type="entry name" value="enoyl_reductase_like"/>
    <property type="match status" value="1"/>
</dbReference>
<dbReference type="STRING" id="205917.A0A4Y9YXV3"/>
<gene>
    <name evidence="2" type="ORF">EVG20_g4638</name>
</gene>
<dbReference type="GO" id="GO:0016651">
    <property type="term" value="F:oxidoreductase activity, acting on NAD(P)H"/>
    <property type="evidence" value="ECO:0007669"/>
    <property type="project" value="InterPro"/>
</dbReference>
<keyword evidence="3" id="KW-1185">Reference proteome</keyword>
<evidence type="ECO:0000313" key="3">
    <source>
        <dbReference type="Proteomes" id="UP000298327"/>
    </source>
</evidence>
<dbReference type="Pfam" id="PF00107">
    <property type="entry name" value="ADH_zinc_N"/>
    <property type="match status" value="1"/>
</dbReference>
<dbReference type="OrthoDB" id="3233595at2759"/>
<dbReference type="PANTHER" id="PTHR45348">
    <property type="entry name" value="HYPOTHETICAL OXIDOREDUCTASE (EUROFUNG)"/>
    <property type="match status" value="1"/>
</dbReference>
<dbReference type="InterPro" id="IPR013149">
    <property type="entry name" value="ADH-like_C"/>
</dbReference>
<organism evidence="2 3">
    <name type="scientific">Dentipellis fragilis</name>
    <dbReference type="NCBI Taxonomy" id="205917"/>
    <lineage>
        <taxon>Eukaryota</taxon>
        <taxon>Fungi</taxon>
        <taxon>Dikarya</taxon>
        <taxon>Basidiomycota</taxon>
        <taxon>Agaricomycotina</taxon>
        <taxon>Agaricomycetes</taxon>
        <taxon>Russulales</taxon>
        <taxon>Hericiaceae</taxon>
        <taxon>Dentipellis</taxon>
    </lineage>
</organism>
<feature type="domain" description="Enoyl reductase (ER)" evidence="1">
    <location>
        <begin position="14"/>
        <end position="341"/>
    </location>
</feature>
<proteinExistence type="predicted"/>
<accession>A0A4Y9YXV3</accession>
<protein>
    <recommendedName>
        <fullName evidence="1">Enoyl reductase (ER) domain-containing protein</fullName>
    </recommendedName>
</protein>
<dbReference type="Gene3D" id="3.40.50.720">
    <property type="entry name" value="NAD(P)-binding Rossmann-like Domain"/>
    <property type="match status" value="1"/>
</dbReference>
<dbReference type="InterPro" id="IPR011032">
    <property type="entry name" value="GroES-like_sf"/>
</dbReference>
<dbReference type="Pfam" id="PF08240">
    <property type="entry name" value="ADH_N"/>
    <property type="match status" value="1"/>
</dbReference>
<dbReference type="SMART" id="SM00829">
    <property type="entry name" value="PKS_ER"/>
    <property type="match status" value="1"/>
</dbReference>
<evidence type="ECO:0000313" key="2">
    <source>
        <dbReference type="EMBL" id="TFY66453.1"/>
    </source>
</evidence>
<name>A0A4Y9YXV3_9AGAM</name>
<comment type="caution">
    <text evidence="2">The sequence shown here is derived from an EMBL/GenBank/DDBJ whole genome shotgun (WGS) entry which is preliminary data.</text>
</comment>
<dbReference type="Proteomes" id="UP000298327">
    <property type="component" value="Unassembled WGS sequence"/>
</dbReference>
<dbReference type="InterPro" id="IPR047122">
    <property type="entry name" value="Trans-enoyl_RdTase-like"/>
</dbReference>
<dbReference type="InterPro" id="IPR020843">
    <property type="entry name" value="ER"/>
</dbReference>
<evidence type="ECO:0000259" key="1">
    <source>
        <dbReference type="SMART" id="SM00829"/>
    </source>
</evidence>
<sequence length="354" mass="36164">MAAQQKALLLLSKGAPFTLGTRAIPKPGPGQVLVKIESAAVNPVDYYVEQAGFFVDAYPFVAGSDAAGTVDVLGEGVTGLQKGDRVLFQSVFTADRGTFQQYALADATRAAKLPKSLSFDEASTVPLGLATAALGIYGPIGPRGGAALTSPWAPGGLGKYKDQPALVVGGSSSVGQFAIQLLKLSGFNSIISTASAKNVDYVKAAGATHVIDYHTTPYPSLPAAVAGITSLPVPLVYDAISSEDSQKAAWAILAPRGNLVVTLQPSAAVGKPGEEGEDGKRVAHVFGNVNAPVNTAFGDGLYAALTGLLESGELKPNKVELLAGGLASLAKGTERVGKREVSAAKLVAHPQETA</sequence>
<dbReference type="InterPro" id="IPR036291">
    <property type="entry name" value="NAD(P)-bd_dom_sf"/>
</dbReference>
<dbReference type="SUPFAM" id="SSF51735">
    <property type="entry name" value="NAD(P)-binding Rossmann-fold domains"/>
    <property type="match status" value="1"/>
</dbReference>
<reference evidence="2 3" key="1">
    <citation type="submission" date="2019-02" db="EMBL/GenBank/DDBJ databases">
        <title>Genome sequencing of the rare red list fungi Dentipellis fragilis.</title>
        <authorList>
            <person name="Buettner E."/>
            <person name="Kellner H."/>
        </authorList>
    </citation>
    <scope>NUCLEOTIDE SEQUENCE [LARGE SCALE GENOMIC DNA]</scope>
    <source>
        <strain evidence="2 3">DSM 105465</strain>
    </source>
</reference>
<dbReference type="Gene3D" id="3.90.180.10">
    <property type="entry name" value="Medium-chain alcohol dehydrogenases, catalytic domain"/>
    <property type="match status" value="1"/>
</dbReference>
<dbReference type="PANTHER" id="PTHR45348:SF2">
    <property type="entry name" value="ZINC-TYPE ALCOHOL DEHYDROGENASE-LIKE PROTEIN C2E1P3.01"/>
    <property type="match status" value="1"/>
</dbReference>